<dbReference type="Proteomes" id="UP001472677">
    <property type="component" value="Unassembled WGS sequence"/>
</dbReference>
<keyword evidence="2" id="KW-1185">Reference proteome</keyword>
<name>A0ABR2DK90_9ROSI</name>
<dbReference type="EMBL" id="JBBPBM010000025">
    <property type="protein sequence ID" value="KAK8540142.1"/>
    <property type="molecule type" value="Genomic_DNA"/>
</dbReference>
<evidence type="ECO:0000313" key="1">
    <source>
        <dbReference type="EMBL" id="KAK8540142.1"/>
    </source>
</evidence>
<reference evidence="1 2" key="1">
    <citation type="journal article" date="2024" name="G3 (Bethesda)">
        <title>Genome assembly of Hibiscus sabdariffa L. provides insights into metabolisms of medicinal natural products.</title>
        <authorList>
            <person name="Kim T."/>
        </authorList>
    </citation>
    <scope>NUCLEOTIDE SEQUENCE [LARGE SCALE GENOMIC DNA]</scope>
    <source>
        <strain evidence="1">TK-2024</strain>
        <tissue evidence="1">Old leaves</tissue>
    </source>
</reference>
<proteinExistence type="predicted"/>
<gene>
    <name evidence="1" type="ORF">V6N12_046434</name>
</gene>
<organism evidence="1 2">
    <name type="scientific">Hibiscus sabdariffa</name>
    <name type="common">roselle</name>
    <dbReference type="NCBI Taxonomy" id="183260"/>
    <lineage>
        <taxon>Eukaryota</taxon>
        <taxon>Viridiplantae</taxon>
        <taxon>Streptophyta</taxon>
        <taxon>Embryophyta</taxon>
        <taxon>Tracheophyta</taxon>
        <taxon>Spermatophyta</taxon>
        <taxon>Magnoliopsida</taxon>
        <taxon>eudicotyledons</taxon>
        <taxon>Gunneridae</taxon>
        <taxon>Pentapetalae</taxon>
        <taxon>rosids</taxon>
        <taxon>malvids</taxon>
        <taxon>Malvales</taxon>
        <taxon>Malvaceae</taxon>
        <taxon>Malvoideae</taxon>
        <taxon>Hibiscus</taxon>
    </lineage>
</organism>
<protein>
    <submittedName>
        <fullName evidence="1">Uncharacterized protein</fullName>
    </submittedName>
</protein>
<sequence>MPVPTSPSTDCRIWKFERFGVYTVSSGYNFLIRSSYEQHEVFDQHSVNSKKSFYGSLWVLKVPPKGRGNSRASCVFMFFSQQLMQELGQFIDFPPLDQNWFSWLSHLFAILSKDRCALLITAVWALWYYHNNEVHENRSLSVKEIATFVLSFVNDLGCLQIGKGPRGNPSQELLFVVLMVVYWQL</sequence>
<comment type="caution">
    <text evidence="1">The sequence shown here is derived from an EMBL/GenBank/DDBJ whole genome shotgun (WGS) entry which is preliminary data.</text>
</comment>
<evidence type="ECO:0000313" key="2">
    <source>
        <dbReference type="Proteomes" id="UP001472677"/>
    </source>
</evidence>
<accession>A0ABR2DK90</accession>